<evidence type="ECO:0000256" key="2">
    <source>
        <dbReference type="ARBA" id="ARBA00007635"/>
    </source>
</evidence>
<dbReference type="InterPro" id="IPR037185">
    <property type="entry name" value="EmrE-like"/>
</dbReference>
<evidence type="ECO:0000256" key="1">
    <source>
        <dbReference type="ARBA" id="ARBA00004141"/>
    </source>
</evidence>
<evidence type="ECO:0000259" key="7">
    <source>
        <dbReference type="Pfam" id="PF00892"/>
    </source>
</evidence>
<dbReference type="InterPro" id="IPR030184">
    <property type="entry name" value="WAT1-related"/>
</dbReference>
<comment type="similarity">
    <text evidence="2 6">Belongs to the drug/metabolite transporter (DMT) superfamily. Plant drug/metabolite exporter (P-DME) (TC 2.A.7.4) family.</text>
</comment>
<evidence type="ECO:0000256" key="6">
    <source>
        <dbReference type="RuleBase" id="RU363077"/>
    </source>
</evidence>
<feature type="transmembrane region" description="Helical" evidence="6">
    <location>
        <begin position="306"/>
        <end position="324"/>
    </location>
</feature>
<feature type="transmembrane region" description="Helical" evidence="6">
    <location>
        <begin position="181"/>
        <end position="201"/>
    </location>
</feature>
<keyword evidence="4 6" id="KW-1133">Transmembrane helix</keyword>
<keyword evidence="5 6" id="KW-0472">Membrane</keyword>
<dbReference type="SUPFAM" id="SSF103481">
    <property type="entry name" value="Multidrug resistance efflux transporter EmrE"/>
    <property type="match status" value="2"/>
</dbReference>
<evidence type="ECO:0000256" key="3">
    <source>
        <dbReference type="ARBA" id="ARBA00022692"/>
    </source>
</evidence>
<feature type="transmembrane region" description="Helical" evidence="6">
    <location>
        <begin position="42"/>
        <end position="63"/>
    </location>
</feature>
<evidence type="ECO:0000313" key="8">
    <source>
        <dbReference type="EMBL" id="ADE76940.1"/>
    </source>
</evidence>
<feature type="domain" description="EamA" evidence="7">
    <location>
        <begin position="21"/>
        <end position="154"/>
    </location>
</feature>
<dbReference type="Pfam" id="PF00892">
    <property type="entry name" value="EamA"/>
    <property type="match status" value="2"/>
</dbReference>
<dbReference type="InterPro" id="IPR000620">
    <property type="entry name" value="EamA_dom"/>
</dbReference>
<dbReference type="PANTHER" id="PTHR31218">
    <property type="entry name" value="WAT1-RELATED PROTEIN"/>
    <property type="match status" value="1"/>
</dbReference>
<name>D5ABM1_PICSI</name>
<accession>D5ABM1</accession>
<feature type="transmembrane region" description="Helical" evidence="6">
    <location>
        <begin position="75"/>
        <end position="99"/>
    </location>
</feature>
<dbReference type="AlphaFoldDB" id="D5ABM1"/>
<feature type="transmembrane region" description="Helical" evidence="6">
    <location>
        <begin position="253"/>
        <end position="271"/>
    </location>
</feature>
<evidence type="ECO:0000256" key="5">
    <source>
        <dbReference type="ARBA" id="ARBA00023136"/>
    </source>
</evidence>
<feature type="transmembrane region" description="Helical" evidence="6">
    <location>
        <begin position="138"/>
        <end position="161"/>
    </location>
</feature>
<keyword evidence="3 6" id="KW-0812">Transmembrane</keyword>
<protein>
    <recommendedName>
        <fullName evidence="6">WAT1-related protein</fullName>
    </recommendedName>
</protein>
<evidence type="ECO:0000256" key="4">
    <source>
        <dbReference type="ARBA" id="ARBA00022989"/>
    </source>
</evidence>
<proteinExistence type="evidence at transcript level"/>
<dbReference type="GO" id="GO:0022857">
    <property type="term" value="F:transmembrane transporter activity"/>
    <property type="evidence" value="ECO:0007669"/>
    <property type="project" value="InterPro"/>
</dbReference>
<dbReference type="EMBL" id="BT123628">
    <property type="protein sequence ID" value="ADE76940.1"/>
    <property type="molecule type" value="mRNA"/>
</dbReference>
<organism evidence="8">
    <name type="scientific">Picea sitchensis</name>
    <name type="common">Sitka spruce</name>
    <name type="synonym">Pinus sitchensis</name>
    <dbReference type="NCBI Taxonomy" id="3332"/>
    <lineage>
        <taxon>Eukaryota</taxon>
        <taxon>Viridiplantae</taxon>
        <taxon>Streptophyta</taxon>
        <taxon>Embryophyta</taxon>
        <taxon>Tracheophyta</taxon>
        <taxon>Spermatophyta</taxon>
        <taxon>Pinopsida</taxon>
        <taxon>Pinidae</taxon>
        <taxon>Conifers I</taxon>
        <taxon>Pinales</taxon>
        <taxon>Pinaceae</taxon>
        <taxon>Picea</taxon>
    </lineage>
</organism>
<feature type="transmembrane region" description="Helical" evidence="6">
    <location>
        <begin position="105"/>
        <end position="126"/>
    </location>
</feature>
<comment type="subcellular location">
    <subcellularLocation>
        <location evidence="1 6">Membrane</location>
        <topology evidence="1 6">Multi-pass membrane protein</topology>
    </subcellularLocation>
</comment>
<dbReference type="OMA" id="LAFICEY"/>
<reference evidence="8" key="1">
    <citation type="submission" date="2010-04" db="EMBL/GenBank/DDBJ databases">
        <authorList>
            <person name="Reid K.E."/>
            <person name="Liao N."/>
            <person name="Chan S."/>
            <person name="Docking R."/>
            <person name="Taylor G."/>
            <person name="Moore R."/>
            <person name="Mayo M."/>
            <person name="Munro S."/>
            <person name="King J."/>
            <person name="Yanchuk A."/>
            <person name="Holt R."/>
            <person name="Jones S."/>
            <person name="Marra M."/>
            <person name="Ritland C.E."/>
            <person name="Ritland K."/>
            <person name="Bohlmann J."/>
        </authorList>
    </citation>
    <scope>NUCLEOTIDE SEQUENCE</scope>
    <source>
        <tissue evidence="8">Bud</tissue>
    </source>
</reference>
<feature type="transmembrane region" description="Helical" evidence="6">
    <location>
        <begin position="278"/>
        <end position="300"/>
    </location>
</feature>
<dbReference type="GO" id="GO:0016020">
    <property type="term" value="C:membrane"/>
    <property type="evidence" value="ECO:0007669"/>
    <property type="project" value="UniProtKB-SubCell"/>
</dbReference>
<sequence>MAISMQKMEKFKPHIAQVAVQVAYAGMNIITRVALVDGMNNFVFVTYRQIVATLVIAPLAYVLEREQRPPLTRSIFLQIFLLALCGITVNQNLYFAGLYYTNSTFASATTNLIPVVTFVMATVLRYEKVEIRKMRGKAKVVGTTICVGGAMVITLYKGPVIKLLTAYNSTANYNNILGSKRVLGCILLFASVFTWSSWITFQVPVAKKYPAELSLTALMCMLGAVQSGVLAFICEYKTPSVWSISWNIEPLSYVYTGVLCSAFAFFVQTWCVHTKGPVFAAIFNPLSTILVALLECLVFHDNLHAGSVVGAVLIVGGLYSVLWGKAKDNEIDQRGESEAEYSNNINIVGDVDDQQTAVDIKRPLLQTGSHD</sequence>
<feature type="transmembrane region" description="Helical" evidence="6">
    <location>
        <begin position="15"/>
        <end position="36"/>
    </location>
</feature>
<feature type="domain" description="EamA" evidence="7">
    <location>
        <begin position="183"/>
        <end position="322"/>
    </location>
</feature>
<feature type="transmembrane region" description="Helical" evidence="6">
    <location>
        <begin position="213"/>
        <end position="233"/>
    </location>
</feature>